<keyword evidence="3" id="KW-1185">Reference proteome</keyword>
<feature type="non-terminal residue" evidence="2">
    <location>
        <position position="1"/>
    </location>
</feature>
<sequence length="32" mass="3319">TESETWSRDFGGDRGDGGDGDRGGGEDDGEET</sequence>
<protein>
    <submittedName>
        <fullName evidence="2">Uncharacterized protein</fullName>
    </submittedName>
</protein>
<reference evidence="2 3" key="1">
    <citation type="journal article" date="2018" name="Front. Plant Sci.">
        <title>Red Clover (Trifolium pratense) and Zigzag Clover (T. medium) - A Picture of Genomic Similarities and Differences.</title>
        <authorList>
            <person name="Dluhosova J."/>
            <person name="Istvanek J."/>
            <person name="Nedelnik J."/>
            <person name="Repkova J."/>
        </authorList>
    </citation>
    <scope>NUCLEOTIDE SEQUENCE [LARGE SCALE GENOMIC DNA]</scope>
    <source>
        <strain evidence="3">cv. 10/8</strain>
        <tissue evidence="2">Leaf</tissue>
    </source>
</reference>
<dbReference type="AlphaFoldDB" id="A0A392VWY5"/>
<evidence type="ECO:0000313" key="2">
    <source>
        <dbReference type="EMBL" id="MCI90960.1"/>
    </source>
</evidence>
<evidence type="ECO:0000313" key="3">
    <source>
        <dbReference type="Proteomes" id="UP000265520"/>
    </source>
</evidence>
<organism evidence="2 3">
    <name type="scientific">Trifolium medium</name>
    <dbReference type="NCBI Taxonomy" id="97028"/>
    <lineage>
        <taxon>Eukaryota</taxon>
        <taxon>Viridiplantae</taxon>
        <taxon>Streptophyta</taxon>
        <taxon>Embryophyta</taxon>
        <taxon>Tracheophyta</taxon>
        <taxon>Spermatophyta</taxon>
        <taxon>Magnoliopsida</taxon>
        <taxon>eudicotyledons</taxon>
        <taxon>Gunneridae</taxon>
        <taxon>Pentapetalae</taxon>
        <taxon>rosids</taxon>
        <taxon>fabids</taxon>
        <taxon>Fabales</taxon>
        <taxon>Fabaceae</taxon>
        <taxon>Papilionoideae</taxon>
        <taxon>50 kb inversion clade</taxon>
        <taxon>NPAAA clade</taxon>
        <taxon>Hologalegina</taxon>
        <taxon>IRL clade</taxon>
        <taxon>Trifolieae</taxon>
        <taxon>Trifolium</taxon>
    </lineage>
</organism>
<dbReference type="Proteomes" id="UP000265520">
    <property type="component" value="Unassembled WGS sequence"/>
</dbReference>
<dbReference type="EMBL" id="LXQA011258949">
    <property type="protein sequence ID" value="MCI90960.1"/>
    <property type="molecule type" value="Genomic_DNA"/>
</dbReference>
<proteinExistence type="predicted"/>
<comment type="caution">
    <text evidence="2">The sequence shown here is derived from an EMBL/GenBank/DDBJ whole genome shotgun (WGS) entry which is preliminary data.</text>
</comment>
<feature type="region of interest" description="Disordered" evidence="1">
    <location>
        <begin position="1"/>
        <end position="32"/>
    </location>
</feature>
<feature type="compositionally biased region" description="Basic and acidic residues" evidence="1">
    <location>
        <begin position="1"/>
        <end position="25"/>
    </location>
</feature>
<name>A0A392VWY5_9FABA</name>
<evidence type="ECO:0000256" key="1">
    <source>
        <dbReference type="SAM" id="MobiDB-lite"/>
    </source>
</evidence>
<accession>A0A392VWY5</accession>